<protein>
    <submittedName>
        <fullName evidence="1">Uncharacterized protein</fullName>
    </submittedName>
</protein>
<evidence type="ECO:0000313" key="1">
    <source>
        <dbReference type="EMBL" id="TWH63821.1"/>
    </source>
</evidence>
<accession>A0A562HYJ8</accession>
<gene>
    <name evidence="1" type="ORF">LX59_03072</name>
</gene>
<evidence type="ECO:0000313" key="2">
    <source>
        <dbReference type="Proteomes" id="UP000319627"/>
    </source>
</evidence>
<comment type="caution">
    <text evidence="1">The sequence shown here is derived from an EMBL/GenBank/DDBJ whole genome shotgun (WGS) entry which is preliminary data.</text>
</comment>
<name>A0A562HYJ8_9GAMM</name>
<reference evidence="1 2" key="1">
    <citation type="submission" date="2019-07" db="EMBL/GenBank/DDBJ databases">
        <title>Genomic Encyclopedia of Type Strains, Phase I: the one thousand microbial genomes (KMG-I) project.</title>
        <authorList>
            <person name="Kyrpides N."/>
        </authorList>
    </citation>
    <scope>NUCLEOTIDE SEQUENCE [LARGE SCALE GENOMIC DNA]</scope>
    <source>
        <strain evidence="1 2">DSM 375</strain>
    </source>
</reference>
<dbReference type="EMBL" id="VLKG01000018">
    <property type="protein sequence ID" value="TWH63821.1"/>
    <property type="molecule type" value="Genomic_DNA"/>
</dbReference>
<keyword evidence="2" id="KW-1185">Reference proteome</keyword>
<dbReference type="AlphaFoldDB" id="A0A562HYJ8"/>
<proteinExistence type="predicted"/>
<organism evidence="1 2">
    <name type="scientific">Azomonas agilis</name>
    <dbReference type="NCBI Taxonomy" id="116849"/>
    <lineage>
        <taxon>Bacteria</taxon>
        <taxon>Pseudomonadati</taxon>
        <taxon>Pseudomonadota</taxon>
        <taxon>Gammaproteobacteria</taxon>
        <taxon>Pseudomonadales</taxon>
        <taxon>Pseudomonadaceae</taxon>
        <taxon>Azomonas</taxon>
    </lineage>
</organism>
<sequence length="208" mass="23336">MTILVRKIAKSKWPAEECLQNKSDDEIIPTLRADAVTSCLRTSGDTLSLWAINDINDVEKAILSLITSPKHERLNTIHIALIHLDKITEQELELKETIGDTVISSYSETHRDLVELDYRKIGFFCKIILSSIRDGNIKKVSDRQQAELIKRAASSKIVDQKTLNPKLQYSLWNIAYDINGNEMVKNEDGTFSLVKVPATPLGTSVTNA</sequence>
<dbReference type="OrthoDB" id="1493284at2"/>
<dbReference type="RefSeq" id="WP_144573331.1">
    <property type="nucleotide sequence ID" value="NZ_VLKG01000018.1"/>
</dbReference>
<dbReference type="Proteomes" id="UP000319627">
    <property type="component" value="Unassembled WGS sequence"/>
</dbReference>